<feature type="transmembrane region" description="Helical" evidence="2">
    <location>
        <begin position="68"/>
        <end position="90"/>
    </location>
</feature>
<keyword evidence="2" id="KW-0472">Membrane</keyword>
<dbReference type="SUPFAM" id="SSF53850">
    <property type="entry name" value="Periplasmic binding protein-like II"/>
    <property type="match status" value="1"/>
</dbReference>
<dbReference type="Gene3D" id="3.40.190.10">
    <property type="entry name" value="Periplasmic binding protein-like II"/>
    <property type="match status" value="1"/>
</dbReference>
<dbReference type="PANTHER" id="PTHR43649:SF12">
    <property type="entry name" value="DIACETYLCHITOBIOSE BINDING PROTEIN DASA"/>
    <property type="match status" value="1"/>
</dbReference>
<keyword evidence="2" id="KW-0812">Transmembrane</keyword>
<dbReference type="InterPro" id="IPR050490">
    <property type="entry name" value="Bact_solute-bd_prot1"/>
</dbReference>
<feature type="compositionally biased region" description="Low complexity" evidence="1">
    <location>
        <begin position="515"/>
        <end position="537"/>
    </location>
</feature>
<dbReference type="Proteomes" id="UP000449906">
    <property type="component" value="Unassembled WGS sequence"/>
</dbReference>
<accession>A0A7J5E1C5</accession>
<comment type="caution">
    <text evidence="3">The sequence shown here is derived from an EMBL/GenBank/DDBJ whole genome shotgun (WGS) entry which is preliminary data.</text>
</comment>
<evidence type="ECO:0000313" key="3">
    <source>
        <dbReference type="EMBL" id="KAB2812072.1"/>
    </source>
</evidence>
<feature type="region of interest" description="Disordered" evidence="1">
    <location>
        <begin position="1"/>
        <end position="36"/>
    </location>
</feature>
<keyword evidence="2" id="KW-1133">Transmembrane helix</keyword>
<reference evidence="3 4" key="1">
    <citation type="submission" date="2019-09" db="EMBL/GenBank/DDBJ databases">
        <title>Pimelobacter sp. isolated from Paulinella.</title>
        <authorList>
            <person name="Jeong S.E."/>
        </authorList>
    </citation>
    <scope>NUCLEOTIDE SEQUENCE [LARGE SCALE GENOMIC DNA]</scope>
    <source>
        <strain evidence="3 4">Pch-N</strain>
    </source>
</reference>
<evidence type="ECO:0000256" key="2">
    <source>
        <dbReference type="SAM" id="Phobius"/>
    </source>
</evidence>
<dbReference type="InterPro" id="IPR006059">
    <property type="entry name" value="SBP"/>
</dbReference>
<dbReference type="PANTHER" id="PTHR43649">
    <property type="entry name" value="ARABINOSE-BINDING PROTEIN-RELATED"/>
    <property type="match status" value="1"/>
</dbReference>
<proteinExistence type="predicted"/>
<dbReference type="EMBL" id="WBVM01000001">
    <property type="protein sequence ID" value="KAB2812072.1"/>
    <property type="molecule type" value="Genomic_DNA"/>
</dbReference>
<evidence type="ECO:0000256" key="1">
    <source>
        <dbReference type="SAM" id="MobiDB-lite"/>
    </source>
</evidence>
<sequence>MPSAYSSKNRASRGAGRWWRRGSDMSSSVHRHVGDAEPTGRVATVWRVGGVGPERPRGAGGTTGVRGFTWRTGAVVTAVAMVVLIGMIVLADVSEREKPRVEHPPVVKRTDLEFGVWGNKAEIAAYQAVVDDYNASSKDTRVEVRSWPSAAAMLEAVRTGEDTPDLYLLPRNDLAEVMAEKRNRPLLDLVTEREIPIGDDFAREAVAAFSVENDLQCLPYTISPMVMYYNSDLVDFEAMAADGLPTPKDDHSGWNFAQFRAAAEFASRPRRKTRGVYIDPSLRGLAPFVYSGGGKMYDDETEPTSLALSDDSSTDALRQTLELLRDPRLTLSSRQLAQRTAVEWFKRGKLAMLPGFRSLTPELRATDGLNFDVMPMPSLGSNQTVGEINGICLAHGRPARAEASANFMTYLVSDEAVARVSETGYLQPAKLTVALSSDFQQPDQQPAHAAVFTNAVRAIMLPPLIENGSELATLVAPDLEALLFTTPDLQDLQESLRAIDEKSRILLDPDYSSEAPSDGTSPSGDPSSTGTPSGSASDDAERD</sequence>
<protein>
    <submittedName>
        <fullName evidence="3">Extracellular solute-binding protein</fullName>
    </submittedName>
</protein>
<dbReference type="Pfam" id="PF13416">
    <property type="entry name" value="SBP_bac_8"/>
    <property type="match status" value="1"/>
</dbReference>
<evidence type="ECO:0000313" key="4">
    <source>
        <dbReference type="Proteomes" id="UP000449906"/>
    </source>
</evidence>
<gene>
    <name evidence="3" type="ORF">F9L07_09605</name>
</gene>
<name>A0A7J5E1C5_NOCSI</name>
<dbReference type="AlphaFoldDB" id="A0A7J5E1C5"/>
<feature type="region of interest" description="Disordered" evidence="1">
    <location>
        <begin position="504"/>
        <end position="543"/>
    </location>
</feature>
<organism evidence="3 4">
    <name type="scientific">Nocardioides simplex</name>
    <name type="common">Arthrobacter simplex</name>
    <dbReference type="NCBI Taxonomy" id="2045"/>
    <lineage>
        <taxon>Bacteria</taxon>
        <taxon>Bacillati</taxon>
        <taxon>Actinomycetota</taxon>
        <taxon>Actinomycetes</taxon>
        <taxon>Propionibacteriales</taxon>
        <taxon>Nocardioidaceae</taxon>
        <taxon>Pimelobacter</taxon>
    </lineage>
</organism>